<name>A0A0E9S0N7_ANGAN</name>
<proteinExistence type="predicted"/>
<accession>A0A0E9S0N7</accession>
<dbReference type="AlphaFoldDB" id="A0A0E9S0N7"/>
<evidence type="ECO:0000313" key="1">
    <source>
        <dbReference type="EMBL" id="JAH34088.1"/>
    </source>
</evidence>
<dbReference type="EMBL" id="GBXM01074489">
    <property type="protein sequence ID" value="JAH34088.1"/>
    <property type="molecule type" value="Transcribed_RNA"/>
</dbReference>
<reference evidence="1" key="1">
    <citation type="submission" date="2014-11" db="EMBL/GenBank/DDBJ databases">
        <authorList>
            <person name="Amaro Gonzalez C."/>
        </authorList>
    </citation>
    <scope>NUCLEOTIDE SEQUENCE</scope>
</reference>
<reference evidence="1" key="2">
    <citation type="journal article" date="2015" name="Fish Shellfish Immunol.">
        <title>Early steps in the European eel (Anguilla anguilla)-Vibrio vulnificus interaction in the gills: Role of the RtxA13 toxin.</title>
        <authorList>
            <person name="Callol A."/>
            <person name="Pajuelo D."/>
            <person name="Ebbesson L."/>
            <person name="Teles M."/>
            <person name="MacKenzie S."/>
            <person name="Amaro C."/>
        </authorList>
    </citation>
    <scope>NUCLEOTIDE SEQUENCE</scope>
</reference>
<sequence>MVQGKYLNCCCCINGFHGRKIYNFENVHFSFQFQSNQLSI</sequence>
<organism evidence="1">
    <name type="scientific">Anguilla anguilla</name>
    <name type="common">European freshwater eel</name>
    <name type="synonym">Muraena anguilla</name>
    <dbReference type="NCBI Taxonomy" id="7936"/>
    <lineage>
        <taxon>Eukaryota</taxon>
        <taxon>Metazoa</taxon>
        <taxon>Chordata</taxon>
        <taxon>Craniata</taxon>
        <taxon>Vertebrata</taxon>
        <taxon>Euteleostomi</taxon>
        <taxon>Actinopterygii</taxon>
        <taxon>Neopterygii</taxon>
        <taxon>Teleostei</taxon>
        <taxon>Anguilliformes</taxon>
        <taxon>Anguillidae</taxon>
        <taxon>Anguilla</taxon>
    </lineage>
</organism>
<protein>
    <submittedName>
        <fullName evidence="1">Uncharacterized protein</fullName>
    </submittedName>
</protein>